<dbReference type="PROSITE" id="PS50280">
    <property type="entry name" value="SET"/>
    <property type="match status" value="1"/>
</dbReference>
<dbReference type="OrthoDB" id="341421at2759"/>
<gene>
    <name evidence="3" type="ORF">CLIB1423_03S02630</name>
</gene>
<comment type="caution">
    <text evidence="3">The sequence shown here is derived from an EMBL/GenBank/DDBJ whole genome shotgun (WGS) entry which is preliminary data.</text>
</comment>
<dbReference type="InterPro" id="IPR050600">
    <property type="entry name" value="SETD3_SETD6_MTase"/>
</dbReference>
<comment type="function">
    <text evidence="1">S-adenosyl-L-methionine-dependent protein-lysine N-methyltransferase that monomethylates 60S ribosomal protein L42.</text>
</comment>
<organism evidence="3 4">
    <name type="scientific">[Candida] railenensis</name>
    <dbReference type="NCBI Taxonomy" id="45579"/>
    <lineage>
        <taxon>Eukaryota</taxon>
        <taxon>Fungi</taxon>
        <taxon>Dikarya</taxon>
        <taxon>Ascomycota</taxon>
        <taxon>Saccharomycotina</taxon>
        <taxon>Pichiomycetes</taxon>
        <taxon>Debaryomycetaceae</taxon>
        <taxon>Kurtzmaniella</taxon>
    </lineage>
</organism>
<keyword evidence="4" id="KW-1185">Reference proteome</keyword>
<dbReference type="InterPro" id="IPR046341">
    <property type="entry name" value="SET_dom_sf"/>
</dbReference>
<evidence type="ECO:0000313" key="4">
    <source>
        <dbReference type="Proteomes" id="UP000837801"/>
    </source>
</evidence>
<reference evidence="3" key="1">
    <citation type="submission" date="2022-03" db="EMBL/GenBank/DDBJ databases">
        <authorList>
            <person name="Legras J.-L."/>
            <person name="Devillers H."/>
            <person name="Grondin C."/>
        </authorList>
    </citation>
    <scope>NUCLEOTIDE SEQUENCE</scope>
    <source>
        <strain evidence="3">CLIB 1423</strain>
    </source>
</reference>
<keyword evidence="1" id="KW-0949">S-adenosyl-L-methionine</keyword>
<protein>
    <recommendedName>
        <fullName evidence="1">Ribosomal lysine N-methyltransferase 4</fullName>
        <ecNumber evidence="1">2.1.1.-</ecNumber>
    </recommendedName>
</protein>
<dbReference type="AlphaFoldDB" id="A0A9P0VXA5"/>
<dbReference type="InterPro" id="IPR001214">
    <property type="entry name" value="SET_dom"/>
</dbReference>
<keyword evidence="1" id="KW-0808">Transferase</keyword>
<dbReference type="InterPro" id="IPR011383">
    <property type="entry name" value="N-lys_methylase_SETD6"/>
</dbReference>
<dbReference type="GO" id="GO:0032259">
    <property type="term" value="P:methylation"/>
    <property type="evidence" value="ECO:0007669"/>
    <property type="project" value="UniProtKB-KW"/>
</dbReference>
<accession>A0A9P0VXA5</accession>
<dbReference type="Gene3D" id="3.90.1410.10">
    <property type="entry name" value="set domain protein methyltransferase, domain 1"/>
    <property type="match status" value="1"/>
</dbReference>
<dbReference type="SUPFAM" id="SSF82199">
    <property type="entry name" value="SET domain"/>
    <property type="match status" value="1"/>
</dbReference>
<keyword evidence="1" id="KW-0539">Nucleus</keyword>
<dbReference type="EMBL" id="CAKXYY010000003">
    <property type="protein sequence ID" value="CAH2351276.1"/>
    <property type="molecule type" value="Genomic_DNA"/>
</dbReference>
<name>A0A9P0VXA5_9ASCO</name>
<dbReference type="EC" id="2.1.1.-" evidence="1"/>
<dbReference type="Pfam" id="PF00856">
    <property type="entry name" value="SET"/>
    <property type="match status" value="1"/>
</dbReference>
<evidence type="ECO:0000259" key="2">
    <source>
        <dbReference type="PROSITE" id="PS50280"/>
    </source>
</evidence>
<dbReference type="Proteomes" id="UP000837801">
    <property type="component" value="Unassembled WGS sequence"/>
</dbReference>
<proteinExistence type="inferred from homology"/>
<evidence type="ECO:0000256" key="1">
    <source>
        <dbReference type="PIRNR" id="PIRNR011771"/>
    </source>
</evidence>
<dbReference type="PIRSF" id="PIRSF011771">
    <property type="entry name" value="RMS1_SET"/>
    <property type="match status" value="1"/>
</dbReference>
<comment type="subcellular location">
    <subcellularLocation>
        <location evidence="1">Nucleus</location>
    </subcellularLocation>
</comment>
<dbReference type="FunFam" id="3.90.1410.10:FF:000007">
    <property type="entry name" value="Ribosomal lysine N-methyltransferase 4"/>
    <property type="match status" value="1"/>
</dbReference>
<evidence type="ECO:0000313" key="3">
    <source>
        <dbReference type="EMBL" id="CAH2351276.1"/>
    </source>
</evidence>
<comment type="similarity">
    <text evidence="1">Belongs to the class V-like SAM-binding methyltransferase superfamily. Histone-lysine methyltransferase family. SETD6 subfamily.</text>
</comment>
<dbReference type="GO" id="GO:0016279">
    <property type="term" value="F:protein-lysine N-methyltransferase activity"/>
    <property type="evidence" value="ECO:0007669"/>
    <property type="project" value="UniProtKB-UniRule"/>
</dbReference>
<dbReference type="PANTHER" id="PTHR13271:SF34">
    <property type="entry name" value="N-LYSINE METHYLTRANSFERASE SETD6"/>
    <property type="match status" value="1"/>
</dbReference>
<keyword evidence="1" id="KW-0489">Methyltransferase</keyword>
<sequence>MSFEDRTKTFENWLKTNQFKTSPKIKISDLREKNQGRCIIALEDIEENEELFSIPHSKILNLKNGDLYQSRLTSDLKSKLEELNDWESLILTIMWEWKVLKTKSAWLDYFNVLPLNDPSYSFNHLMVWTDVELKSLNPSSILGRIGKEEAKEMYERLFTETVEDLGIKNEMGDIAYDDYLKVASVIMSYSFDVEDENNLNGDEEDEEDEEDEVEDKLIKSMVPLADTLNADSNLCNANLTYSKSYLTMIATSKIAKGEQIYNTYSDHPNAEILRRYGYVELNGSKNDFGEVTLANIKESFSEQIPTIDEFIEYIHDEIDLDEIEEGIELLSEAYECYSSGEVIPEFILLVQFLVTISSVNSVEPVSFGDPSSIKRILKKCLQLIESGKLTKGFIAQYKKILELRLGEYDLESTSEIGDGSSRRSMAKIVLKSESSSLTNCLDVNKVFESFKIIDDDKLLRNIVKKRVGEEQSGNKKRFKK</sequence>
<dbReference type="GO" id="GO:0005634">
    <property type="term" value="C:nucleus"/>
    <property type="evidence" value="ECO:0007669"/>
    <property type="project" value="UniProtKB-SubCell"/>
</dbReference>
<dbReference type="PANTHER" id="PTHR13271">
    <property type="entry name" value="UNCHARACTERIZED PUTATIVE METHYLTRANSFERASE"/>
    <property type="match status" value="1"/>
</dbReference>
<feature type="domain" description="SET" evidence="2">
    <location>
        <begin position="23"/>
        <end position="265"/>
    </location>
</feature>